<feature type="domain" description="Peptidase M12A" evidence="2">
    <location>
        <begin position="145"/>
        <end position="340"/>
    </location>
</feature>
<dbReference type="EMBL" id="RAWE01000150">
    <property type="protein sequence ID" value="RKG98173.1"/>
    <property type="molecule type" value="Genomic_DNA"/>
</dbReference>
<keyword evidence="1" id="KW-0479">Metal-binding</keyword>
<organism evidence="3 4">
    <name type="scientific">Corallococcus carmarthensis</name>
    <dbReference type="NCBI Taxonomy" id="2316728"/>
    <lineage>
        <taxon>Bacteria</taxon>
        <taxon>Pseudomonadati</taxon>
        <taxon>Myxococcota</taxon>
        <taxon>Myxococcia</taxon>
        <taxon>Myxococcales</taxon>
        <taxon>Cystobacterineae</taxon>
        <taxon>Myxococcaceae</taxon>
        <taxon>Corallococcus</taxon>
    </lineage>
</organism>
<protein>
    <recommendedName>
        <fullName evidence="2">Peptidase M12A domain-containing protein</fullName>
    </recommendedName>
</protein>
<gene>
    <name evidence="3" type="ORF">D7X32_30345</name>
</gene>
<feature type="binding site" evidence="1">
    <location>
        <position position="240"/>
    </location>
    <ligand>
        <name>Zn(2+)</name>
        <dbReference type="ChEBI" id="CHEBI:29105"/>
        <note>catalytic</note>
    </ligand>
</feature>
<dbReference type="PANTHER" id="PTHR10127">
    <property type="entry name" value="DISCOIDIN, CUB, EGF, LAMININ , AND ZINC METALLOPROTEASE DOMAIN CONTAINING"/>
    <property type="match status" value="1"/>
</dbReference>
<dbReference type="InterPro" id="IPR006026">
    <property type="entry name" value="Peptidase_Metallo"/>
</dbReference>
<name>A0A3A8K8Q6_9BACT</name>
<evidence type="ECO:0000313" key="3">
    <source>
        <dbReference type="EMBL" id="RKG98173.1"/>
    </source>
</evidence>
<dbReference type="GO" id="GO:0006508">
    <property type="term" value="P:proteolysis"/>
    <property type="evidence" value="ECO:0007669"/>
    <property type="project" value="UniProtKB-KW"/>
</dbReference>
<dbReference type="PROSITE" id="PS51864">
    <property type="entry name" value="ASTACIN"/>
    <property type="match status" value="1"/>
</dbReference>
<evidence type="ECO:0000313" key="4">
    <source>
        <dbReference type="Proteomes" id="UP000268313"/>
    </source>
</evidence>
<dbReference type="InterPro" id="IPR001506">
    <property type="entry name" value="Peptidase_M12A"/>
</dbReference>
<dbReference type="CDD" id="cd04280">
    <property type="entry name" value="ZnMc_astacin_like"/>
    <property type="match status" value="1"/>
</dbReference>
<proteinExistence type="predicted"/>
<dbReference type="InterPro" id="IPR034035">
    <property type="entry name" value="Astacin-like_dom"/>
</dbReference>
<dbReference type="SMART" id="SM00235">
    <property type="entry name" value="ZnMc"/>
    <property type="match status" value="1"/>
</dbReference>
<reference evidence="4" key="1">
    <citation type="submission" date="2018-09" db="EMBL/GenBank/DDBJ databases">
        <authorList>
            <person name="Livingstone P.G."/>
            <person name="Whitworth D.E."/>
        </authorList>
    </citation>
    <scope>NUCLEOTIDE SEQUENCE [LARGE SCALE GENOMIC DNA]</scope>
    <source>
        <strain evidence="4">CA043D</strain>
    </source>
</reference>
<keyword evidence="4" id="KW-1185">Reference proteome</keyword>
<keyword evidence="1" id="KW-0378">Hydrolase</keyword>
<comment type="caution">
    <text evidence="1">Lacks conserved residue(s) required for the propagation of feature annotation.</text>
</comment>
<dbReference type="PRINTS" id="PR00480">
    <property type="entry name" value="ASTACIN"/>
</dbReference>
<dbReference type="Proteomes" id="UP000268313">
    <property type="component" value="Unassembled WGS sequence"/>
</dbReference>
<comment type="cofactor">
    <cofactor evidence="1">
        <name>Zn(2+)</name>
        <dbReference type="ChEBI" id="CHEBI:29105"/>
    </cofactor>
    <text evidence="1">Binds 1 zinc ion per subunit.</text>
</comment>
<dbReference type="Pfam" id="PF01400">
    <property type="entry name" value="Astacin"/>
    <property type="match status" value="1"/>
</dbReference>
<dbReference type="InterPro" id="IPR024079">
    <property type="entry name" value="MetalloPept_cat_dom_sf"/>
</dbReference>
<evidence type="ECO:0000259" key="2">
    <source>
        <dbReference type="PROSITE" id="PS51864"/>
    </source>
</evidence>
<feature type="active site" evidence="1">
    <location>
        <position position="237"/>
    </location>
</feature>
<accession>A0A3A8K8Q6</accession>
<dbReference type="Gene3D" id="3.40.390.10">
    <property type="entry name" value="Collagenase (Catalytic Domain)"/>
    <property type="match status" value="1"/>
</dbReference>
<feature type="binding site" evidence="1">
    <location>
        <position position="246"/>
    </location>
    <ligand>
        <name>Zn(2+)</name>
        <dbReference type="ChEBI" id="CHEBI:29105"/>
        <note>catalytic</note>
    </ligand>
</feature>
<dbReference type="SUPFAM" id="SSF55486">
    <property type="entry name" value="Metalloproteases ('zincins'), catalytic domain"/>
    <property type="match status" value="1"/>
</dbReference>
<dbReference type="GO" id="GO:0008270">
    <property type="term" value="F:zinc ion binding"/>
    <property type="evidence" value="ECO:0007669"/>
    <property type="project" value="UniProtKB-UniRule"/>
</dbReference>
<keyword evidence="1" id="KW-0482">Metalloprotease</keyword>
<dbReference type="AlphaFoldDB" id="A0A3A8K8Q6"/>
<evidence type="ECO:0000256" key="1">
    <source>
        <dbReference type="PROSITE-ProRule" id="PRU01211"/>
    </source>
</evidence>
<keyword evidence="1" id="KW-0645">Protease</keyword>
<dbReference type="GO" id="GO:0004222">
    <property type="term" value="F:metalloendopeptidase activity"/>
    <property type="evidence" value="ECO:0007669"/>
    <property type="project" value="UniProtKB-UniRule"/>
</dbReference>
<sequence>MKVAPLSAGTVPATQPAFASPCVLHRESPRHPNEGDSHMRITHHARFIRALTAVACLGTACRPEDAAGPTTPLTPAPQAPAISGVRSAWVRIGPKAEAREVKYEAVNGMAVFEGDIILGTVEDVERESPKVKAQAGNRVSAESIQVTGSSKRWPDGVVPFVHVYGSLDDNYVINDAIRHWQRKTGLRFVPVSSTTPTSTDHVYFVKGQGCSSPVGRQGGRQYITLEGACGLGAVIHELGHAIGFWHEQSREDRDTYVDILWDNIEPNKEHNFEQHISNGDDVGSYDYGSIMHYGARDFGIPDPVTGVRRVTIQTKGGQAIGQRSGLSAGDVASAASMYPGEMKGNFEEVTSTGYVKGWTFDTASPEVSVDVHVYIDGPAGSGAFGASAPANVSRNDVNTAYDGIAGDHGFYFPVPAWYRDGQTHTMYVYGIDAQGLHNPLLAGSPRTFNLPGAFGTLDSISGDGTVAGWAMDLDSPSASITVSYSIDGNPASVANVTASLYRADVKAAYPMASGANGFSFRIPDVYVDGQDHTLRIYAMDQQGRNSPLLGNAPKTFRLAMPSVYKTGVFAGSGSADQLIAIDGSGYGPRVYVSGYVNANGFPSTHYQEAWGASPLLGGWHNPGDIKLQGDFRGLGYDQMLFINNDGMGGRVMVTDFRDGAVPAEVRYLESWGQNGLLNGWHDTEDLQLAGDFLNRGHDQVLFFNRSGTGGRVMINDFSDGAVPAEAGYHESWSQPNSFEDCSEPDDKFYVGDFQNRGYDQVLCINRSGTGARVKILDFSTGVAPAQVRYVEASGAFTLFDGLTDADDNQAAGDFRGLGYDQLLLVNNGTSGPAMLIADFFDGVAPAEVRYSEAQGVSYYPTLLANRMLVGDFRGLGHDQVLYGSSWDPTYYTTILDFSDGVAPPERLFQKVELN</sequence>
<dbReference type="PANTHER" id="PTHR10127:SF850">
    <property type="entry name" value="METALLOENDOPEPTIDASE"/>
    <property type="match status" value="1"/>
</dbReference>
<keyword evidence="1" id="KW-0862">Zinc</keyword>
<comment type="caution">
    <text evidence="3">The sequence shown here is derived from an EMBL/GenBank/DDBJ whole genome shotgun (WGS) entry which is preliminary data.</text>
</comment>
<feature type="binding site" evidence="1">
    <location>
        <position position="236"/>
    </location>
    <ligand>
        <name>Zn(2+)</name>
        <dbReference type="ChEBI" id="CHEBI:29105"/>
        <note>catalytic</note>
    </ligand>
</feature>